<dbReference type="AlphaFoldDB" id="A0A5B8MIV8"/>
<comment type="similarity">
    <text evidence="2">Belongs to the DDB1 family.</text>
</comment>
<reference evidence="8 9" key="1">
    <citation type="submission" date="2018-07" db="EMBL/GenBank/DDBJ databases">
        <title>The complete nuclear genome of the prasinophyte Chloropicon primus (CCMP1205).</title>
        <authorList>
            <person name="Pombert J.-F."/>
            <person name="Otis C."/>
            <person name="Turmel M."/>
            <person name="Lemieux C."/>
        </authorList>
    </citation>
    <scope>NUCLEOTIDE SEQUENCE [LARGE SCALE GENOMIC DNA]</scope>
    <source>
        <strain evidence="8 9">CCMP1205</strain>
    </source>
</reference>
<dbReference type="Gene3D" id="1.10.150.910">
    <property type="match status" value="1"/>
</dbReference>
<keyword evidence="4" id="KW-0539">Nucleus</keyword>
<name>A0A5B8MIV8_9CHLO</name>
<protein>
    <recommendedName>
        <fullName evidence="3">DNA damage-binding protein 1</fullName>
    </recommendedName>
</protein>
<dbReference type="EMBL" id="CP031037">
    <property type="protein sequence ID" value="QDZ20347.1"/>
    <property type="molecule type" value="Genomic_DNA"/>
</dbReference>
<evidence type="ECO:0000256" key="3">
    <source>
        <dbReference type="ARBA" id="ARBA00014577"/>
    </source>
</evidence>
<proteinExistence type="inferred from homology"/>
<accession>A0A5B8MIV8</accession>
<keyword evidence="8" id="KW-0238">DNA-binding</keyword>
<feature type="domain" description="RSE1/DDB1/CPSF1 second beta-propeller" evidence="7">
    <location>
        <begin position="395"/>
        <end position="724"/>
    </location>
</feature>
<evidence type="ECO:0000259" key="7">
    <source>
        <dbReference type="Pfam" id="PF23726"/>
    </source>
</evidence>
<dbReference type="FunFam" id="2.130.10.10:FF:000592">
    <property type="entry name" value="UV-damaged DNA binding protein"/>
    <property type="match status" value="1"/>
</dbReference>
<comment type="subcellular location">
    <subcellularLocation>
        <location evidence="1">Nucleus</location>
    </subcellularLocation>
</comment>
<feature type="domain" description="RSE1/DDB1/CPSF1 first beta-propeller" evidence="6">
    <location>
        <begin position="17"/>
        <end position="351"/>
    </location>
</feature>
<evidence type="ECO:0000259" key="5">
    <source>
        <dbReference type="Pfam" id="PF03178"/>
    </source>
</evidence>
<evidence type="ECO:0000259" key="6">
    <source>
        <dbReference type="Pfam" id="PF10433"/>
    </source>
</evidence>
<dbReference type="GO" id="GO:0003677">
    <property type="term" value="F:DNA binding"/>
    <property type="evidence" value="ECO:0007669"/>
    <property type="project" value="UniProtKB-KW"/>
</dbReference>
<dbReference type="PANTHER" id="PTHR10644">
    <property type="entry name" value="DNA REPAIR/RNA PROCESSING CPSF FAMILY"/>
    <property type="match status" value="1"/>
</dbReference>
<dbReference type="InterPro" id="IPR015943">
    <property type="entry name" value="WD40/YVTN_repeat-like_dom_sf"/>
</dbReference>
<dbReference type="SUPFAM" id="SSF101908">
    <property type="entry name" value="Putative isomerase YbhE"/>
    <property type="match status" value="1"/>
</dbReference>
<sequence>MSSSYNYVVTAHKPTNVTHSVVGNFTSKDDINLIVVKCTRVEIYLLTADGLQPLTDVPFYGRIATLELFRSPGEEQDLIFLSTERYHFCVLAYDAATGELVTRAGGDMQDRIGRPTDNGQVGIIDPECRMIGLHLYDGLFKIIPIDSTGKLHDAFNIRLEELNVITIKFLYGCDKPTIAILYQDTKSAKHIRTYSINLRDKEFEPGPWDHSNLDMGANVIIPVPTPLGGAIVVGEQTIMYFDGKATSVIPIKQTITKAYGIIDPDGSRYLLSDITGTLHLLVLVHTDQKVVGLKLQQLGRTSVASTLSYLDNGVVFVGSSYGDSQLIRLLATPQGGMGEDQNNFVEVLETFVNLGPIVDFSVAELEHQGQGQVVTCSGVYADGSLRVIRNGIGINEQASIELPGVKGMWSLKAGGSSSGDGQSAFDKYLLVTFVGATRVLAINEEDELEETEIAGLESEEQSLLCANVASDQILQVTPKEVRLINASSHVLVESWKPEASSSGNEGSIGSIRITAATCTENVLLVALSQGQLVHMELQAGKLVEKSRATMPAEISCIDIGPKTQEGVQQQSTPAFACLGLWNMTVVVCSLPDLRTISTITLGVDVIPRSSLICRLEGVLYCMVALGDGHLFTFVVDEQNGFQLTDRKKVSLGTQPMTLKLFATNGSHHVFAASDRPTVIYSSNRKLLYSNVNLREVTHMSSFNAEAFPECLAFIQDETMVIGTIDQIQKLHIRTIPLGEQPRRICHQKESHTFAVCTVSSDFESTKDDNEINYVRLIDDQTFETLSKFQLDSYEHACSIVSCAFEKDEKHHYYLIGTAYAPPDEVEPARGRILVFLVTNNNGSISLDLVHSKEVKGAVYNLNSFNGKLLVGVNSKVQVFRWQQREEGSWELANECSHHNHILALYVQSRGDFIVVGDLMKSISLLVYKPEEGAIELLACDFNTNWMTAVHFLDDDTYLGAENSFNLFSVKRNSDSASEDLRQKLEPVGQFHLGEFVNRFRKGSLVMQLPESGSSAMKTLIFGTVNGVIGIVASLAPEKYKMLHKLEQCLNQVIKGVGGLSHQKWRSFYNERKVEEASGFIDGDLIESYLDLRKERMDQVAQLMDMDAEELSKQVEELARLH</sequence>
<dbReference type="Pfam" id="PF03178">
    <property type="entry name" value="CPSF_A"/>
    <property type="match status" value="1"/>
</dbReference>
<evidence type="ECO:0000256" key="1">
    <source>
        <dbReference type="ARBA" id="ARBA00004123"/>
    </source>
</evidence>
<dbReference type="STRING" id="1764295.A0A5B8MIV8"/>
<dbReference type="OrthoDB" id="433457at2759"/>
<organism evidence="8 9">
    <name type="scientific">Chloropicon primus</name>
    <dbReference type="NCBI Taxonomy" id="1764295"/>
    <lineage>
        <taxon>Eukaryota</taxon>
        <taxon>Viridiplantae</taxon>
        <taxon>Chlorophyta</taxon>
        <taxon>Chloropicophyceae</taxon>
        <taxon>Chloropicales</taxon>
        <taxon>Chloropicaceae</taxon>
        <taxon>Chloropicon</taxon>
    </lineage>
</organism>
<dbReference type="InterPro" id="IPR011047">
    <property type="entry name" value="Quinoprotein_ADH-like_sf"/>
</dbReference>
<dbReference type="InterPro" id="IPR050358">
    <property type="entry name" value="RSE1/DDB1/CFT1"/>
</dbReference>
<dbReference type="Proteomes" id="UP000316726">
    <property type="component" value="Chromosome 4"/>
</dbReference>
<dbReference type="SUPFAM" id="SSF50998">
    <property type="entry name" value="Quinoprotein alcohol dehydrogenase-like"/>
    <property type="match status" value="1"/>
</dbReference>
<evidence type="ECO:0000313" key="9">
    <source>
        <dbReference type="Proteomes" id="UP000316726"/>
    </source>
</evidence>
<dbReference type="GO" id="GO:0005634">
    <property type="term" value="C:nucleus"/>
    <property type="evidence" value="ECO:0007669"/>
    <property type="project" value="UniProtKB-SubCell"/>
</dbReference>
<dbReference type="FunFam" id="1.10.150.910:FF:000003">
    <property type="entry name" value="DNA damage-binding protein 1a"/>
    <property type="match status" value="1"/>
</dbReference>
<evidence type="ECO:0000313" key="8">
    <source>
        <dbReference type="EMBL" id="QDZ20347.1"/>
    </source>
</evidence>
<dbReference type="InterPro" id="IPR058543">
    <property type="entry name" value="Beta-prop_RSE1/DDB1/CPSF1_2nd"/>
</dbReference>
<evidence type="ECO:0000256" key="2">
    <source>
        <dbReference type="ARBA" id="ARBA00007453"/>
    </source>
</evidence>
<evidence type="ECO:0000256" key="4">
    <source>
        <dbReference type="ARBA" id="ARBA00023242"/>
    </source>
</evidence>
<dbReference type="InterPro" id="IPR004871">
    <property type="entry name" value="RSE1/DDB1/CPSF1_C"/>
</dbReference>
<dbReference type="Gene3D" id="2.130.10.10">
    <property type="entry name" value="YVTN repeat-like/Quinoprotein amine dehydrogenase"/>
    <property type="match status" value="3"/>
</dbReference>
<dbReference type="Pfam" id="PF23726">
    <property type="entry name" value="Beta-prop_RSE1_2nd"/>
    <property type="match status" value="1"/>
</dbReference>
<feature type="domain" description="RSE1/DDB1/CPSF1 C-terminal" evidence="5">
    <location>
        <begin position="773"/>
        <end position="1090"/>
    </location>
</feature>
<keyword evidence="9" id="KW-1185">Reference proteome</keyword>
<dbReference type="Pfam" id="PF10433">
    <property type="entry name" value="Beta-prop_RSE1_1st"/>
    <property type="match status" value="1"/>
</dbReference>
<dbReference type="InterPro" id="IPR018846">
    <property type="entry name" value="Beta-prop_RSE1/DDB1/CPSF1_1st"/>
</dbReference>
<gene>
    <name evidence="8" type="ORF">A3770_04p28650</name>
</gene>